<dbReference type="Proteomes" id="UP000596742">
    <property type="component" value="Unassembled WGS sequence"/>
</dbReference>
<dbReference type="PANTHER" id="PTHR15427:SF33">
    <property type="entry name" value="COLLAGEN IV NC1 DOMAIN-CONTAINING PROTEIN"/>
    <property type="match status" value="1"/>
</dbReference>
<dbReference type="Pfam" id="PF00386">
    <property type="entry name" value="C1q"/>
    <property type="match status" value="1"/>
</dbReference>
<comment type="subcellular location">
    <subcellularLocation>
        <location evidence="1">Secreted</location>
    </subcellularLocation>
</comment>
<evidence type="ECO:0000313" key="5">
    <source>
        <dbReference type="Proteomes" id="UP000596742"/>
    </source>
</evidence>
<gene>
    <name evidence="4" type="ORF">MGAL_10B005066</name>
</gene>
<name>A0A8B6CQ94_MYTGA</name>
<dbReference type="Gene3D" id="2.60.120.40">
    <property type="match status" value="2"/>
</dbReference>
<evidence type="ECO:0000313" key="4">
    <source>
        <dbReference type="EMBL" id="VDI07433.1"/>
    </source>
</evidence>
<dbReference type="InterPro" id="IPR050392">
    <property type="entry name" value="Collagen/C1q_domain"/>
</dbReference>
<dbReference type="SUPFAM" id="SSF49842">
    <property type="entry name" value="TNF-like"/>
    <property type="match status" value="1"/>
</dbReference>
<protein>
    <recommendedName>
        <fullName evidence="3">C1q domain-containing protein</fullName>
    </recommendedName>
</protein>
<feature type="domain" description="C1q" evidence="3">
    <location>
        <begin position="407"/>
        <end position="505"/>
    </location>
</feature>
<dbReference type="OrthoDB" id="6151356at2759"/>
<organism evidence="4 5">
    <name type="scientific">Mytilus galloprovincialis</name>
    <name type="common">Mediterranean mussel</name>
    <dbReference type="NCBI Taxonomy" id="29158"/>
    <lineage>
        <taxon>Eukaryota</taxon>
        <taxon>Metazoa</taxon>
        <taxon>Spiralia</taxon>
        <taxon>Lophotrochozoa</taxon>
        <taxon>Mollusca</taxon>
        <taxon>Bivalvia</taxon>
        <taxon>Autobranchia</taxon>
        <taxon>Pteriomorphia</taxon>
        <taxon>Mytilida</taxon>
        <taxon>Mytiloidea</taxon>
        <taxon>Mytilidae</taxon>
        <taxon>Mytilinae</taxon>
        <taxon>Mytilus</taxon>
    </lineage>
</organism>
<dbReference type="InterPro" id="IPR008983">
    <property type="entry name" value="Tumour_necrosis_fac-like_dom"/>
</dbReference>
<proteinExistence type="predicted"/>
<evidence type="ECO:0000256" key="1">
    <source>
        <dbReference type="ARBA" id="ARBA00004613"/>
    </source>
</evidence>
<feature type="non-terminal residue" evidence="4">
    <location>
        <position position="511"/>
    </location>
</feature>
<dbReference type="InterPro" id="IPR001073">
    <property type="entry name" value="C1q_dom"/>
</dbReference>
<comment type="caution">
    <text evidence="4">The sequence shown here is derived from an EMBL/GenBank/DDBJ whole genome shotgun (WGS) entry which is preliminary data.</text>
</comment>
<keyword evidence="5" id="KW-1185">Reference proteome</keyword>
<dbReference type="AlphaFoldDB" id="A0A8B6CQ94"/>
<sequence length="511" mass="57714">SSSFTVAATRYSGNFFMHIRDRVFVIQRTNLKMCPDENKFTINTIVTLWVQRVIALYKKSSPLKLLAQIKPYLARIIIGVSNFKNVSEHRGSYDVNGQKNAASPFRIVITISLTIPEKDVGHHHPIVFDRVITNVGNGYNKHTGTIGIPMDLFLEMTTDIRVCIKSTTFIKYMHTYIQSDIFSHGPAISHFGNVNEKNIHNKDVLFTFRVNEKDHKVKVQPSVEFESELVVISILERTEDTNGYNLPSIVFSTSERPHRHNFVASITLALLTTCTIPEKNIGQHHSIVFDRIITNVGNGYNKHTGISLRIVRSLGYYFDHWRHRFQCNGLKNKDTHTTKSFIYSSIRHCRLSTVISISMIKHTQKNVFLIGKVNQLSIYAQVNTEKISIQPRRGGSGRYHSKPPSVGNGYKKHTGVFTASQNGIYVITFTLFPDRNSYFGVDIFKNSETVSQIFTDHRGSSFCGSTPVSVITYNTGNTVFVRTSSSYAVHGNIFADKDIRGSFAGCKIADI</sequence>
<dbReference type="EMBL" id="UYJE01002049">
    <property type="protein sequence ID" value="VDI07433.1"/>
    <property type="molecule type" value="Genomic_DNA"/>
</dbReference>
<keyword evidence="2" id="KW-0964">Secreted</keyword>
<evidence type="ECO:0000256" key="2">
    <source>
        <dbReference type="ARBA" id="ARBA00022525"/>
    </source>
</evidence>
<accession>A0A8B6CQ94</accession>
<evidence type="ECO:0000259" key="3">
    <source>
        <dbReference type="Pfam" id="PF00386"/>
    </source>
</evidence>
<reference evidence="4" key="1">
    <citation type="submission" date="2018-11" db="EMBL/GenBank/DDBJ databases">
        <authorList>
            <person name="Alioto T."/>
            <person name="Alioto T."/>
        </authorList>
    </citation>
    <scope>NUCLEOTIDE SEQUENCE</scope>
</reference>
<dbReference type="PANTHER" id="PTHR15427">
    <property type="entry name" value="EMILIN ELASTIN MICROFIBRIL INTERFACE-LOCATED PROTEIN ELASTIN MICROFIBRIL INTERFACER"/>
    <property type="match status" value="1"/>
</dbReference>
<dbReference type="GO" id="GO:0005581">
    <property type="term" value="C:collagen trimer"/>
    <property type="evidence" value="ECO:0007669"/>
    <property type="project" value="UniProtKB-KW"/>
</dbReference>